<dbReference type="RefSeq" id="WP_191692986.1">
    <property type="nucleotide sequence ID" value="NZ_JACSQN010000002.1"/>
</dbReference>
<sequence length="394" mass="45546">MPNNILKLKEIKNALNLKFYEREREVEAMLIALLARQHMLLIGPSGTAKSALAVEFAKIVKRTKYFQWQLTRFSTPEEIFGPLSLKGLEQGVYKRNTETKMPEADIVFLDEVFKANSAILNSLLTVMNERLFYNAGTPTNVPLMSVIGASNEYPEEGEGLDALFDRFLLRYEVDYIKDGDNFLMMLTRDRQSDDEPMMTIEELYCLQRMVEDVTIPEEVFVALLNIRQELCDEGILPSDRRFKHSLGILKAKALMDNRQTVQVEDLSILENVLWVTIDDKEATSIIIRRYAEDFVIRKLDAIHEEAIELFNIVIQKHCTNTGLEASQKLKSLITDLIKLKETNHHREKEIEILLSKVKSIQEEILSFLLEPHYFDAAAKMRKNKREISSIYYNS</sequence>
<dbReference type="PANTHER" id="PTHR32204:SF0">
    <property type="entry name" value="ATPASE RAVA"/>
    <property type="match status" value="1"/>
</dbReference>
<dbReference type="InterPro" id="IPR041538">
    <property type="entry name" value="RavA-like_AAA_lid"/>
</dbReference>
<feature type="domain" description="AAA+ ATPase" evidence="1">
    <location>
        <begin position="35"/>
        <end position="183"/>
    </location>
</feature>
<dbReference type="Gene3D" id="3.40.50.300">
    <property type="entry name" value="P-loop containing nucleotide triphosphate hydrolases"/>
    <property type="match status" value="1"/>
</dbReference>
<name>A0ABR8U5L9_9BACL</name>
<dbReference type="InterPro" id="IPR045427">
    <property type="entry name" value="MoxR"/>
</dbReference>
<accession>A0ABR8U5L9</accession>
<dbReference type="Proteomes" id="UP000626786">
    <property type="component" value="Unassembled WGS sequence"/>
</dbReference>
<evidence type="ECO:0000313" key="3">
    <source>
        <dbReference type="Proteomes" id="UP000626786"/>
    </source>
</evidence>
<protein>
    <submittedName>
        <fullName evidence="2">AAA family ATPase</fullName>
    </submittedName>
</protein>
<keyword evidence="3" id="KW-1185">Reference proteome</keyword>
<dbReference type="InterPro" id="IPR050513">
    <property type="entry name" value="RavA_ATPases"/>
</dbReference>
<dbReference type="InterPro" id="IPR003593">
    <property type="entry name" value="AAA+_ATPase"/>
</dbReference>
<organism evidence="2 3">
    <name type="scientific">Sporosarcina quadrami</name>
    <dbReference type="NCBI Taxonomy" id="2762234"/>
    <lineage>
        <taxon>Bacteria</taxon>
        <taxon>Bacillati</taxon>
        <taxon>Bacillota</taxon>
        <taxon>Bacilli</taxon>
        <taxon>Bacillales</taxon>
        <taxon>Caryophanaceae</taxon>
        <taxon>Sporosarcina</taxon>
    </lineage>
</organism>
<dbReference type="InterPro" id="IPR027417">
    <property type="entry name" value="P-loop_NTPase"/>
</dbReference>
<evidence type="ECO:0000313" key="2">
    <source>
        <dbReference type="EMBL" id="MBD7983336.1"/>
    </source>
</evidence>
<dbReference type="Pfam" id="PF20030">
    <property type="entry name" value="bpMoxR"/>
    <property type="match status" value="1"/>
</dbReference>
<dbReference type="Pfam" id="PF17868">
    <property type="entry name" value="AAA_lid_8"/>
    <property type="match status" value="1"/>
</dbReference>
<dbReference type="CDD" id="cd00009">
    <property type="entry name" value="AAA"/>
    <property type="match status" value="1"/>
</dbReference>
<evidence type="ECO:0000259" key="1">
    <source>
        <dbReference type="SMART" id="SM00382"/>
    </source>
</evidence>
<dbReference type="EMBL" id="JACSQN010000002">
    <property type="protein sequence ID" value="MBD7983336.1"/>
    <property type="molecule type" value="Genomic_DNA"/>
</dbReference>
<reference evidence="2 3" key="1">
    <citation type="submission" date="2020-08" db="EMBL/GenBank/DDBJ databases">
        <title>A Genomic Blueprint of the Chicken Gut Microbiome.</title>
        <authorList>
            <person name="Gilroy R."/>
            <person name="Ravi A."/>
            <person name="Getino M."/>
            <person name="Pursley I."/>
            <person name="Horton D.L."/>
            <person name="Alikhan N.-F."/>
            <person name="Baker D."/>
            <person name="Gharbi K."/>
            <person name="Hall N."/>
            <person name="Watson M."/>
            <person name="Adriaenssens E.M."/>
            <person name="Foster-Nyarko E."/>
            <person name="Jarju S."/>
            <person name="Secka A."/>
            <person name="Antonio M."/>
            <person name="Oren A."/>
            <person name="Chaudhuri R."/>
            <person name="La Ragione R.M."/>
            <person name="Hildebrand F."/>
            <person name="Pallen M.J."/>
        </authorList>
    </citation>
    <scope>NUCLEOTIDE SEQUENCE [LARGE SCALE GENOMIC DNA]</scope>
    <source>
        <strain evidence="2 3">Sa2YVA2</strain>
    </source>
</reference>
<dbReference type="SUPFAM" id="SSF52540">
    <property type="entry name" value="P-loop containing nucleoside triphosphate hydrolases"/>
    <property type="match status" value="1"/>
</dbReference>
<dbReference type="SMART" id="SM00382">
    <property type="entry name" value="AAA"/>
    <property type="match status" value="1"/>
</dbReference>
<proteinExistence type="predicted"/>
<dbReference type="PANTHER" id="PTHR32204">
    <property type="entry name" value="ATPASE RAVA"/>
    <property type="match status" value="1"/>
</dbReference>
<comment type="caution">
    <text evidence="2">The sequence shown here is derived from an EMBL/GenBank/DDBJ whole genome shotgun (WGS) entry which is preliminary data.</text>
</comment>
<gene>
    <name evidence="2" type="ORF">H9649_01980</name>
</gene>